<dbReference type="Proteomes" id="UP001168883">
    <property type="component" value="Unassembled WGS sequence"/>
</dbReference>
<proteinExistence type="predicted"/>
<dbReference type="Gene3D" id="3.30.2120.10">
    <property type="entry name" value="Bacillus phage protein-like"/>
    <property type="match status" value="1"/>
</dbReference>
<evidence type="ECO:0008006" key="3">
    <source>
        <dbReference type="Google" id="ProtNLM"/>
    </source>
</evidence>
<gene>
    <name evidence="1" type="ORF">Q3C12_35175</name>
</gene>
<accession>A0ABT8VML2</accession>
<dbReference type="EMBL" id="JAUMKJ010000133">
    <property type="protein sequence ID" value="MDO3682227.1"/>
    <property type="molecule type" value="Genomic_DNA"/>
</dbReference>
<sequence length="118" mass="12971">MTEQEIRNLQPGPDMDILLEVELFGKVRGGVGRLGLVGDGRYYSYPRQLSRTWEGMGLVVEELRKHYRVDLLLEKDTNYCSITDYDDTIEAGSDISAPHAVAMAALLALLALRGGASG</sequence>
<keyword evidence="2" id="KW-1185">Reference proteome</keyword>
<name>A0ABT8VML2_9BACL</name>
<comment type="caution">
    <text evidence="1">The sequence shown here is derived from an EMBL/GenBank/DDBJ whole genome shotgun (WGS) entry which is preliminary data.</text>
</comment>
<dbReference type="RefSeq" id="WP_302881648.1">
    <property type="nucleotide sequence ID" value="NZ_JAUMKJ010000133.1"/>
</dbReference>
<reference evidence="1" key="1">
    <citation type="submission" date="2023-07" db="EMBL/GenBank/DDBJ databases">
        <authorList>
            <person name="Aktuganov G."/>
            <person name="Boyko T."/>
            <person name="Delegan Y."/>
            <person name="Galimzianova N."/>
            <person name="Gilvanova E."/>
            <person name="Korobov V."/>
            <person name="Kuzmina L."/>
            <person name="Melentiev A."/>
            <person name="Milman P."/>
            <person name="Ryabova A."/>
            <person name="Stupak E."/>
            <person name="Yasakov T."/>
            <person name="Zharikova N."/>
            <person name="Zhurenko E."/>
        </authorList>
    </citation>
    <scope>NUCLEOTIDE SEQUENCE</scope>
    <source>
        <strain evidence="1">IB-739</strain>
    </source>
</reference>
<protein>
    <recommendedName>
        <fullName evidence="3">Phage ABA sandwich domain-containing protein</fullName>
    </recommendedName>
</protein>
<dbReference type="InterPro" id="IPR028985">
    <property type="entry name" value="Bacillus_phage_prot-like"/>
</dbReference>
<evidence type="ECO:0000313" key="2">
    <source>
        <dbReference type="Proteomes" id="UP001168883"/>
    </source>
</evidence>
<organism evidence="1 2">
    <name type="scientific">Paenibacillus ehimensis</name>
    <dbReference type="NCBI Taxonomy" id="79264"/>
    <lineage>
        <taxon>Bacteria</taxon>
        <taxon>Bacillati</taxon>
        <taxon>Bacillota</taxon>
        <taxon>Bacilli</taxon>
        <taxon>Bacillales</taxon>
        <taxon>Paenibacillaceae</taxon>
        <taxon>Paenibacillus</taxon>
    </lineage>
</organism>
<evidence type="ECO:0000313" key="1">
    <source>
        <dbReference type="EMBL" id="MDO3682227.1"/>
    </source>
</evidence>